<feature type="binding site" evidence="2">
    <location>
        <position position="33"/>
    </location>
    <ligand>
        <name>substrate</name>
    </ligand>
</feature>
<dbReference type="HAMAP" id="MF_01139">
    <property type="entry name" value="ISPT"/>
    <property type="match status" value="1"/>
</dbReference>
<dbReference type="Pfam" id="PF01255">
    <property type="entry name" value="Prenyltransf"/>
    <property type="match status" value="1"/>
</dbReference>
<feature type="binding site" evidence="2">
    <location>
        <position position="45"/>
    </location>
    <ligand>
        <name>substrate</name>
    </ligand>
</feature>
<feature type="active site" evidence="2">
    <location>
        <position position="28"/>
    </location>
</feature>
<keyword evidence="2" id="KW-0479">Metal-binding</keyword>
<evidence type="ECO:0000256" key="1">
    <source>
        <dbReference type="ARBA" id="ARBA00022679"/>
    </source>
</evidence>
<keyword evidence="1 2" id="KW-0808">Transferase</keyword>
<feature type="binding site" evidence="2">
    <location>
        <position position="28"/>
    </location>
    <ligand>
        <name>Mg(2+)</name>
        <dbReference type="ChEBI" id="CHEBI:18420"/>
    </ligand>
</feature>
<dbReference type="InterPro" id="IPR036424">
    <property type="entry name" value="UPP_synth-like_sf"/>
</dbReference>
<dbReference type="GO" id="GO:0008834">
    <property type="term" value="F:ditrans,polycis-undecaprenyl-diphosphate synthase [(2E,6E)-farnesyl-diphosphate specific] activity"/>
    <property type="evidence" value="ECO:0007669"/>
    <property type="project" value="TreeGrafter"/>
</dbReference>
<feature type="binding site" evidence="2">
    <location>
        <position position="41"/>
    </location>
    <ligand>
        <name>substrate</name>
    </ligand>
</feature>
<feature type="active site" description="Proton acceptor" evidence="2">
    <location>
        <position position="76"/>
    </location>
</feature>
<feature type="binding site" evidence="2">
    <location>
        <begin position="73"/>
        <end position="75"/>
    </location>
    <ligand>
        <name>substrate</name>
    </ligand>
</feature>
<feature type="binding site" evidence="2">
    <location>
        <position position="196"/>
    </location>
    <ligand>
        <name>substrate</name>
    </ligand>
</feature>
<comment type="caution">
    <text evidence="3">The sequence shown here is derived from an EMBL/GenBank/DDBJ whole genome shotgun (WGS) entry which is preliminary data.</text>
</comment>
<dbReference type="GO" id="GO:0030145">
    <property type="term" value="F:manganese ion binding"/>
    <property type="evidence" value="ECO:0007669"/>
    <property type="project" value="TreeGrafter"/>
</dbReference>
<dbReference type="FunFam" id="3.40.1180.10:FF:000001">
    <property type="entry name" value="(2E,6E)-farnesyl-diphosphate-specific ditrans,polycis-undecaprenyl-diphosphate synthase"/>
    <property type="match status" value="1"/>
</dbReference>
<feature type="binding site" evidence="2">
    <location>
        <begin position="29"/>
        <end position="32"/>
    </location>
    <ligand>
        <name>substrate</name>
    </ligand>
</feature>
<dbReference type="GO" id="GO:0005829">
    <property type="term" value="C:cytosol"/>
    <property type="evidence" value="ECO:0007669"/>
    <property type="project" value="TreeGrafter"/>
</dbReference>
<comment type="similarity">
    <text evidence="2">Belongs to the UPP synthase family.</text>
</comment>
<proteinExistence type="inferred from homology"/>
<dbReference type="Gene3D" id="3.40.1180.10">
    <property type="entry name" value="Decaprenyl diphosphate synthase-like"/>
    <property type="match status" value="1"/>
</dbReference>
<dbReference type="NCBIfam" id="NF011405">
    <property type="entry name" value="PRK14830.1"/>
    <property type="match status" value="1"/>
</dbReference>
<keyword evidence="2" id="KW-0460">Magnesium</keyword>
<dbReference type="NCBIfam" id="TIGR00055">
    <property type="entry name" value="uppS"/>
    <property type="match status" value="1"/>
</dbReference>
<comment type="function">
    <text evidence="2">Catalyzes the condensation of isopentenyl diphosphate (IPP) with allylic pyrophosphates generating different type of terpenoids.</text>
</comment>
<dbReference type="GO" id="GO:0000287">
    <property type="term" value="F:magnesium ion binding"/>
    <property type="evidence" value="ECO:0007669"/>
    <property type="project" value="UniProtKB-UniRule"/>
</dbReference>
<organism evidence="3 4">
    <name type="scientific">Candidatus Syntrophonatronum acetioxidans</name>
    <dbReference type="NCBI Taxonomy" id="1795816"/>
    <lineage>
        <taxon>Bacteria</taxon>
        <taxon>Bacillati</taxon>
        <taxon>Bacillota</taxon>
        <taxon>Clostridia</taxon>
        <taxon>Eubacteriales</taxon>
        <taxon>Syntrophomonadaceae</taxon>
        <taxon>Candidatus Syntrophonatronum</taxon>
    </lineage>
</organism>
<evidence type="ECO:0000313" key="3">
    <source>
        <dbReference type="EMBL" id="RQD75821.1"/>
    </source>
</evidence>
<dbReference type="PROSITE" id="PS01066">
    <property type="entry name" value="UPP_SYNTHASE"/>
    <property type="match status" value="1"/>
</dbReference>
<accession>A0A424YEC7</accession>
<dbReference type="EMBL" id="QZAA01000141">
    <property type="protein sequence ID" value="RQD75821.1"/>
    <property type="molecule type" value="Genomic_DNA"/>
</dbReference>
<feature type="binding site" evidence="2">
    <location>
        <position position="77"/>
    </location>
    <ligand>
        <name>substrate</name>
    </ligand>
</feature>
<dbReference type="InterPro" id="IPR001441">
    <property type="entry name" value="UPP_synth-like"/>
</dbReference>
<dbReference type="GO" id="GO:0016094">
    <property type="term" value="P:polyprenol biosynthetic process"/>
    <property type="evidence" value="ECO:0007669"/>
    <property type="project" value="TreeGrafter"/>
</dbReference>
<sequence>MNMEGKEKELYQLIDHNSIPQHVAVIMDGNGRWARKRGLPRIAGHRAGVDSIREVIRIARDTGIKYLTLYSFSTENWKRPPAEVKFLMKLPEEYLNKEIEELHENNVKIRVIGEIEGLPEHTRRAVEEGIRRTRENDGMIVNFALNYGSRREIVRAVKEISRLVARGEVKEEEIDHEFVSSHLDTTGMPDPDLLIRPSGELRVSNFLLWQIAYTEFWFTDVYWPDFKREHFLQAIYDYQQRQRKFGGLTK</sequence>
<dbReference type="EC" id="2.5.1.-" evidence="2"/>
<feature type="binding site" evidence="2">
    <location>
        <begin position="202"/>
        <end position="204"/>
    </location>
    <ligand>
        <name>substrate</name>
    </ligand>
</feature>
<dbReference type="Proteomes" id="UP000285138">
    <property type="component" value="Unassembled WGS sequence"/>
</dbReference>
<comment type="subunit">
    <text evidence="2">Homodimer.</text>
</comment>
<evidence type="ECO:0000313" key="4">
    <source>
        <dbReference type="Proteomes" id="UP000285138"/>
    </source>
</evidence>
<dbReference type="PANTHER" id="PTHR10291">
    <property type="entry name" value="DEHYDRODOLICHYL DIPHOSPHATE SYNTHASE FAMILY MEMBER"/>
    <property type="match status" value="1"/>
</dbReference>
<protein>
    <recommendedName>
        <fullName evidence="2">Isoprenyl transferase</fullName>
        <ecNumber evidence="2">2.5.1.-</ecNumber>
    </recommendedName>
</protein>
<evidence type="ECO:0000256" key="2">
    <source>
        <dbReference type="HAMAP-Rule" id="MF_01139"/>
    </source>
</evidence>
<dbReference type="PANTHER" id="PTHR10291:SF0">
    <property type="entry name" value="DEHYDRODOLICHYL DIPHOSPHATE SYNTHASE 2"/>
    <property type="match status" value="1"/>
</dbReference>
<dbReference type="AlphaFoldDB" id="A0A424YEC7"/>
<dbReference type="CDD" id="cd00475">
    <property type="entry name" value="Cis_IPPS"/>
    <property type="match status" value="1"/>
</dbReference>
<dbReference type="InterPro" id="IPR018520">
    <property type="entry name" value="UPP_synth-like_CS"/>
</dbReference>
<comment type="cofactor">
    <cofactor evidence="2">
        <name>Mg(2+)</name>
        <dbReference type="ChEBI" id="CHEBI:18420"/>
    </cofactor>
    <text evidence="2">Binds 2 magnesium ions per subunit.</text>
</comment>
<dbReference type="SUPFAM" id="SSF64005">
    <property type="entry name" value="Undecaprenyl diphosphate synthase"/>
    <property type="match status" value="1"/>
</dbReference>
<gene>
    <name evidence="3" type="ORF">D5R97_05450</name>
</gene>
<name>A0A424YEC7_9FIRM</name>
<feature type="binding site" evidence="2">
    <location>
        <position position="215"/>
    </location>
    <ligand>
        <name>Mg(2+)</name>
        <dbReference type="ChEBI" id="CHEBI:18420"/>
    </ligand>
</feature>
<reference evidence="3 4" key="1">
    <citation type="submission" date="2018-08" db="EMBL/GenBank/DDBJ databases">
        <title>The metabolism and importance of syntrophic acetate oxidation coupled to methane or sulfide production in haloalkaline environments.</title>
        <authorList>
            <person name="Timmers P.H.A."/>
            <person name="Vavourakis C.D."/>
            <person name="Sorokin D.Y."/>
            <person name="Sinninghe Damste J.S."/>
            <person name="Muyzer G."/>
            <person name="Stams A.J.M."/>
            <person name="Plugge C.M."/>
        </authorList>
    </citation>
    <scope>NUCLEOTIDE SEQUENCE [LARGE SCALE GENOMIC DNA]</scope>
    <source>
        <strain evidence="3">MSAO_Bac1</strain>
    </source>
</reference>
<feature type="binding site" evidence="2">
    <location>
        <position position="79"/>
    </location>
    <ligand>
        <name>substrate</name>
    </ligand>
</feature>